<sequence>MPSRFNPLNHTFALTVLMATLSAVMLCSCVNVPAEPHAVAVPDASTAELPADIRQAGNNAWPADRWWTRYGDAQLDALVDRALQASPSLSAAAARVDAAQSALVVTRAAAGAETGVAADVNRQRYSANGLFPEPIGGGTFNDFSVKLQARYDFDVWGRNRAQVAAAAGEEFARKAEAAQVREKLAGSVARSYFELQSQWALAANLREQAAAQQTLIDDKARRVARGLSSADEPRAEAAKLADLRARIAEAEAAATGQREALRALLGHGEDALAALQARPLPAAQATLPAHLGYELLARRPDLQAARWRVEASMNRVDAAQAAFYPDINLAGSLGLDSLTLPNLLKTASRTFFVGPTLALPLFSTGTLKGQLGQTRSARDELIADYDQRVLDAVRDVAQAAAALQGLSAQAAQQHEASTLLDAQQRSAQARQRQGLADRATTVQADLAVLRERQAELQLDRQRLQTEVALTQALGGGFHAEASATISRN</sequence>
<protein>
    <submittedName>
        <fullName evidence="10">Efflux transporter outer membrane subunit</fullName>
    </submittedName>
</protein>
<dbReference type="NCBIfam" id="TIGR01845">
    <property type="entry name" value="outer_NodT"/>
    <property type="match status" value="1"/>
</dbReference>
<keyword evidence="4 9" id="KW-0812">Transmembrane</keyword>
<keyword evidence="7 9" id="KW-0564">Palmitate</keyword>
<feature type="chain" id="PRO_5044969469" evidence="9">
    <location>
        <begin position="35"/>
        <end position="488"/>
    </location>
</feature>
<evidence type="ECO:0000256" key="1">
    <source>
        <dbReference type="ARBA" id="ARBA00004370"/>
    </source>
</evidence>
<evidence type="ECO:0000256" key="5">
    <source>
        <dbReference type="ARBA" id="ARBA00022729"/>
    </source>
</evidence>
<evidence type="ECO:0000313" key="11">
    <source>
        <dbReference type="Proteomes" id="UP001606134"/>
    </source>
</evidence>
<evidence type="ECO:0000256" key="7">
    <source>
        <dbReference type="ARBA" id="ARBA00023139"/>
    </source>
</evidence>
<dbReference type="PROSITE" id="PS51257">
    <property type="entry name" value="PROKAR_LIPOPROTEIN"/>
    <property type="match status" value="1"/>
</dbReference>
<comment type="caution">
    <text evidence="10">The sequence shown here is derived from an EMBL/GenBank/DDBJ whole genome shotgun (WGS) entry which is preliminary data.</text>
</comment>
<evidence type="ECO:0000256" key="8">
    <source>
        <dbReference type="ARBA" id="ARBA00023288"/>
    </source>
</evidence>
<evidence type="ECO:0000256" key="3">
    <source>
        <dbReference type="ARBA" id="ARBA00022452"/>
    </source>
</evidence>
<proteinExistence type="inferred from homology"/>
<keyword evidence="3 9" id="KW-1134">Transmembrane beta strand</keyword>
<evidence type="ECO:0000256" key="2">
    <source>
        <dbReference type="ARBA" id="ARBA00007613"/>
    </source>
</evidence>
<comment type="subcellular location">
    <subcellularLocation>
        <location evidence="9">Cell membrane</location>
        <topology evidence="9">Lipid-anchor</topology>
    </subcellularLocation>
    <subcellularLocation>
        <location evidence="1">Membrane</location>
    </subcellularLocation>
</comment>
<dbReference type="InterPro" id="IPR010131">
    <property type="entry name" value="MdtP/NodT-like"/>
</dbReference>
<dbReference type="PANTHER" id="PTHR30203:SF20">
    <property type="entry name" value="MULTIDRUG RESISTANCE OUTER MEMBRANE PROTEIN MDTP-RELATED"/>
    <property type="match status" value="1"/>
</dbReference>
<feature type="signal peptide" evidence="9">
    <location>
        <begin position="1"/>
        <end position="34"/>
    </location>
</feature>
<evidence type="ECO:0000313" key="10">
    <source>
        <dbReference type="EMBL" id="MFG6488592.1"/>
    </source>
</evidence>
<dbReference type="SUPFAM" id="SSF56954">
    <property type="entry name" value="Outer membrane efflux proteins (OEP)"/>
    <property type="match status" value="1"/>
</dbReference>
<reference evidence="10 11" key="1">
    <citation type="submission" date="2024-08" db="EMBL/GenBank/DDBJ databases">
        <authorList>
            <person name="Lu H."/>
        </authorList>
    </citation>
    <scope>NUCLEOTIDE SEQUENCE [LARGE SCALE GENOMIC DNA]</scope>
    <source>
        <strain evidence="10 11">BYS78W</strain>
    </source>
</reference>
<name>A0ABW7HFG8_9BURK</name>
<dbReference type="Pfam" id="PF02321">
    <property type="entry name" value="OEP"/>
    <property type="match status" value="2"/>
</dbReference>
<comment type="similarity">
    <text evidence="2 9">Belongs to the outer membrane factor (OMF) (TC 1.B.17) family.</text>
</comment>
<dbReference type="Proteomes" id="UP001606134">
    <property type="component" value="Unassembled WGS sequence"/>
</dbReference>
<evidence type="ECO:0000256" key="6">
    <source>
        <dbReference type="ARBA" id="ARBA00023136"/>
    </source>
</evidence>
<dbReference type="Gene3D" id="2.20.200.10">
    <property type="entry name" value="Outer membrane efflux proteins (OEP)"/>
    <property type="match status" value="1"/>
</dbReference>
<evidence type="ECO:0000256" key="4">
    <source>
        <dbReference type="ARBA" id="ARBA00022692"/>
    </source>
</evidence>
<keyword evidence="11" id="KW-1185">Reference proteome</keyword>
<dbReference type="EMBL" id="JBIGIC010000009">
    <property type="protein sequence ID" value="MFG6488592.1"/>
    <property type="molecule type" value="Genomic_DNA"/>
</dbReference>
<keyword evidence="6 9" id="KW-0472">Membrane</keyword>
<accession>A0ABW7HFG8</accession>
<dbReference type="InterPro" id="IPR003423">
    <property type="entry name" value="OMP_efflux"/>
</dbReference>
<dbReference type="PANTHER" id="PTHR30203">
    <property type="entry name" value="OUTER MEMBRANE CATION EFFLUX PROTEIN"/>
    <property type="match status" value="1"/>
</dbReference>
<dbReference type="RefSeq" id="WP_394413793.1">
    <property type="nucleotide sequence ID" value="NZ_JBIGIC010000009.1"/>
</dbReference>
<keyword evidence="8 9" id="KW-0449">Lipoprotein</keyword>
<dbReference type="Gene3D" id="1.20.1600.10">
    <property type="entry name" value="Outer membrane efflux proteins (OEP)"/>
    <property type="match status" value="1"/>
</dbReference>
<organism evidence="10 11">
    <name type="scientific">Pelomonas candidula</name>
    <dbReference type="NCBI Taxonomy" id="3299025"/>
    <lineage>
        <taxon>Bacteria</taxon>
        <taxon>Pseudomonadati</taxon>
        <taxon>Pseudomonadota</taxon>
        <taxon>Betaproteobacteria</taxon>
        <taxon>Burkholderiales</taxon>
        <taxon>Sphaerotilaceae</taxon>
        <taxon>Roseateles</taxon>
    </lineage>
</organism>
<keyword evidence="5 9" id="KW-0732">Signal</keyword>
<evidence type="ECO:0000256" key="9">
    <source>
        <dbReference type="RuleBase" id="RU362097"/>
    </source>
</evidence>
<gene>
    <name evidence="10" type="ORF">ACG04R_18030</name>
</gene>